<dbReference type="GO" id="GO:0017147">
    <property type="term" value="F:Wnt-protein binding"/>
    <property type="evidence" value="ECO:0007669"/>
    <property type="project" value="TreeGrafter"/>
</dbReference>
<keyword evidence="4" id="KW-1185">Reference proteome</keyword>
<name>A0A6H5HXQ2_9HYME</name>
<evidence type="ECO:0000256" key="2">
    <source>
        <dbReference type="ARBA" id="ARBA00022737"/>
    </source>
</evidence>
<keyword evidence="1" id="KW-0245">EGF-like domain</keyword>
<dbReference type="EMBL" id="CADCXV010000335">
    <property type="protein sequence ID" value="CAB0029543.1"/>
    <property type="molecule type" value="Genomic_DNA"/>
</dbReference>
<dbReference type="AlphaFoldDB" id="A0A6H5HXQ2"/>
<dbReference type="Gene3D" id="2.120.10.30">
    <property type="entry name" value="TolB, C-terminal domain"/>
    <property type="match status" value="1"/>
</dbReference>
<dbReference type="PANTHER" id="PTHR46513">
    <property type="entry name" value="VITELLOGENIN RECEPTOR-LIKE PROTEIN-RELATED-RELATED"/>
    <property type="match status" value="1"/>
</dbReference>
<protein>
    <recommendedName>
        <fullName evidence="5">EGF-like domain-containing protein</fullName>
    </recommendedName>
</protein>
<dbReference type="SUPFAM" id="SSF63825">
    <property type="entry name" value="YWTD domain"/>
    <property type="match status" value="1"/>
</dbReference>
<keyword evidence="2" id="KW-0677">Repeat</keyword>
<dbReference type="InterPro" id="IPR011042">
    <property type="entry name" value="6-blade_b-propeller_TolB-like"/>
</dbReference>
<dbReference type="SMART" id="SM00135">
    <property type="entry name" value="LY"/>
    <property type="match status" value="2"/>
</dbReference>
<dbReference type="InterPro" id="IPR050778">
    <property type="entry name" value="Cueball_EGF_LRP_Nidogen"/>
</dbReference>
<gene>
    <name evidence="3" type="ORF">TBRA_LOCUS1573</name>
</gene>
<dbReference type="GO" id="GO:0005886">
    <property type="term" value="C:plasma membrane"/>
    <property type="evidence" value="ECO:0007669"/>
    <property type="project" value="TreeGrafter"/>
</dbReference>
<evidence type="ECO:0000313" key="3">
    <source>
        <dbReference type="EMBL" id="CAB0029543.1"/>
    </source>
</evidence>
<evidence type="ECO:0000256" key="1">
    <source>
        <dbReference type="ARBA" id="ARBA00022536"/>
    </source>
</evidence>
<dbReference type="InterPro" id="IPR000033">
    <property type="entry name" value="LDLR_classB_rpt"/>
</dbReference>
<evidence type="ECO:0000313" key="4">
    <source>
        <dbReference type="Proteomes" id="UP000479190"/>
    </source>
</evidence>
<dbReference type="GO" id="GO:0042813">
    <property type="term" value="F:Wnt receptor activity"/>
    <property type="evidence" value="ECO:0007669"/>
    <property type="project" value="TreeGrafter"/>
</dbReference>
<dbReference type="OrthoDB" id="10066840at2759"/>
<organism evidence="3 4">
    <name type="scientific">Trichogramma brassicae</name>
    <dbReference type="NCBI Taxonomy" id="86971"/>
    <lineage>
        <taxon>Eukaryota</taxon>
        <taxon>Metazoa</taxon>
        <taxon>Ecdysozoa</taxon>
        <taxon>Arthropoda</taxon>
        <taxon>Hexapoda</taxon>
        <taxon>Insecta</taxon>
        <taxon>Pterygota</taxon>
        <taxon>Neoptera</taxon>
        <taxon>Endopterygota</taxon>
        <taxon>Hymenoptera</taxon>
        <taxon>Apocrita</taxon>
        <taxon>Proctotrupomorpha</taxon>
        <taxon>Chalcidoidea</taxon>
        <taxon>Trichogrammatidae</taxon>
        <taxon>Trichogramma</taxon>
    </lineage>
</organism>
<sequence>MTNSLPGICHIQHENSSRTNYHVDRKYAEQIRPESVVGGLNYDARNGTLIYWAKIANVDHSRLYKVRLNDTNWESILDQDDDFRDVAYDWVTKNLYIIMGVRSLMIAVNAENPWNPTVVIHDRSQLTTLAVHPNKGYLFFVEKSFWYGVQNKIFRAHLDGSNIVEFQRPKQESRYHIASMVVDFHGDRLYWSLPGKNRIQHSNLDGKDVRTIGGVRVYYGQSDLSSKTIAIDKHYVYYKAAESNTVRRIEKSSEIPDTDYELVNDEEAPITEIVAVAYKSQKIRKDHPCKDNRGGCEKYCFAVPSGGPADSLRRVCKCSFNDVLDADGANCSRKQAFTV</sequence>
<dbReference type="GO" id="GO:0060070">
    <property type="term" value="P:canonical Wnt signaling pathway"/>
    <property type="evidence" value="ECO:0007669"/>
    <property type="project" value="TreeGrafter"/>
</dbReference>
<dbReference type="Proteomes" id="UP000479190">
    <property type="component" value="Unassembled WGS sequence"/>
</dbReference>
<proteinExistence type="predicted"/>
<reference evidence="3 4" key="1">
    <citation type="submission" date="2020-02" db="EMBL/GenBank/DDBJ databases">
        <authorList>
            <person name="Ferguson B K."/>
        </authorList>
    </citation>
    <scope>NUCLEOTIDE SEQUENCE [LARGE SCALE GENOMIC DNA]</scope>
</reference>
<accession>A0A6H5HXQ2</accession>
<evidence type="ECO:0008006" key="5">
    <source>
        <dbReference type="Google" id="ProtNLM"/>
    </source>
</evidence>
<dbReference type="PANTHER" id="PTHR46513:SF13">
    <property type="entry name" value="EGF-LIKE DOMAIN-CONTAINING PROTEIN"/>
    <property type="match status" value="1"/>
</dbReference>